<accession>A0ABW8Q4W8</accession>
<dbReference type="Proteomes" id="UP001621964">
    <property type="component" value="Unassembled WGS sequence"/>
</dbReference>
<evidence type="ECO:0000313" key="3">
    <source>
        <dbReference type="Proteomes" id="UP001621964"/>
    </source>
</evidence>
<proteinExistence type="predicted"/>
<reference evidence="2 3" key="1">
    <citation type="submission" date="2024-11" db="EMBL/GenBank/DDBJ databases">
        <authorList>
            <person name="Mikucki A.G."/>
            <person name="Kahler C.M."/>
        </authorList>
    </citation>
    <scope>NUCLEOTIDE SEQUENCE [LARGE SCALE GENOMIC DNA]</scope>
    <source>
        <strain evidence="2 3">EXNM717</strain>
    </source>
</reference>
<protein>
    <recommendedName>
        <fullName evidence="4">Bacteriocin transporter</fullName>
    </recommendedName>
</protein>
<name>A0ABW8Q4W8_9NEIS</name>
<dbReference type="RefSeq" id="WP_405385788.1">
    <property type="nucleotide sequence ID" value="NZ_JBJGEB010000004.1"/>
</dbReference>
<evidence type="ECO:0000256" key="1">
    <source>
        <dbReference type="SAM" id="Phobius"/>
    </source>
</evidence>
<keyword evidence="3" id="KW-1185">Reference proteome</keyword>
<feature type="transmembrane region" description="Helical" evidence="1">
    <location>
        <begin position="6"/>
        <end position="26"/>
    </location>
</feature>
<evidence type="ECO:0000313" key="2">
    <source>
        <dbReference type="EMBL" id="MFK7641988.1"/>
    </source>
</evidence>
<gene>
    <name evidence="2" type="ORF">ACI43T_05685</name>
</gene>
<dbReference type="EMBL" id="JBJGEB010000004">
    <property type="protein sequence ID" value="MFK7641988.1"/>
    <property type="molecule type" value="Genomic_DNA"/>
</dbReference>
<keyword evidence="1" id="KW-0812">Transmembrane</keyword>
<keyword evidence="1" id="KW-1133">Transmembrane helix</keyword>
<sequence>MSMLRYWFDNIVNFIYLLYLLINIIYKIISKKKTNTYCLCRHNSRQMKTFAILFINLFSFGSANMQTLNMDDLQQVSGGFDLRKTIVSDAGGFAGTGAGALAGTFTGMALGAIAGPGGMAAGGYIGGAVGGYLGGKLGSFVGEKSFGY</sequence>
<evidence type="ECO:0008006" key="4">
    <source>
        <dbReference type="Google" id="ProtNLM"/>
    </source>
</evidence>
<comment type="caution">
    <text evidence="2">The sequence shown here is derived from an EMBL/GenBank/DDBJ whole genome shotgun (WGS) entry which is preliminary data.</text>
</comment>
<organism evidence="2 3">
    <name type="scientific">Neisseria oralis</name>
    <dbReference type="NCBI Taxonomy" id="1107316"/>
    <lineage>
        <taxon>Bacteria</taxon>
        <taxon>Pseudomonadati</taxon>
        <taxon>Pseudomonadota</taxon>
        <taxon>Betaproteobacteria</taxon>
        <taxon>Neisseriales</taxon>
        <taxon>Neisseriaceae</taxon>
        <taxon>Neisseria</taxon>
    </lineage>
</organism>
<feature type="transmembrane region" description="Helical" evidence="1">
    <location>
        <begin position="47"/>
        <end position="65"/>
    </location>
</feature>
<keyword evidence="1" id="KW-0472">Membrane</keyword>